<dbReference type="EMBL" id="UYYG01001159">
    <property type="protein sequence ID" value="VDN57297.1"/>
    <property type="molecule type" value="Genomic_DNA"/>
</dbReference>
<name>A0A0N4U7X5_DRAME</name>
<dbReference type="AlphaFoldDB" id="A0A0N4U7X5"/>
<dbReference type="Proteomes" id="UP000038040">
    <property type="component" value="Unplaced"/>
</dbReference>
<protein>
    <submittedName>
        <fullName evidence="1 4">Uncharacterized protein</fullName>
    </submittedName>
</protein>
<organism evidence="2 4">
    <name type="scientific">Dracunculus medinensis</name>
    <name type="common">Guinea worm</name>
    <dbReference type="NCBI Taxonomy" id="318479"/>
    <lineage>
        <taxon>Eukaryota</taxon>
        <taxon>Metazoa</taxon>
        <taxon>Ecdysozoa</taxon>
        <taxon>Nematoda</taxon>
        <taxon>Chromadorea</taxon>
        <taxon>Rhabditida</taxon>
        <taxon>Spirurina</taxon>
        <taxon>Dracunculoidea</taxon>
        <taxon>Dracunculidae</taxon>
        <taxon>Dracunculus</taxon>
    </lineage>
</organism>
<dbReference type="Proteomes" id="UP000274756">
    <property type="component" value="Unassembled WGS sequence"/>
</dbReference>
<reference evidence="4" key="1">
    <citation type="submission" date="2017-02" db="UniProtKB">
        <authorList>
            <consortium name="WormBaseParasite"/>
        </authorList>
    </citation>
    <scope>IDENTIFICATION</scope>
</reference>
<evidence type="ECO:0000313" key="1">
    <source>
        <dbReference type="EMBL" id="VDN57297.1"/>
    </source>
</evidence>
<sequence>MQELQMDNQLLRSSLRKCSTKTENDNAFLRNKHVTFSCPKSPNAQRLKKIQGIEAKKNVVAQSSSRKRSVDFNENNLQKKKNKCNEGIIRLNEVHETLVQYSKKVSNVRSLIQELIDDAIDFLSNSVSFIELCVEKDFQRYQAQVESFSSAMKKYDAIVAGMDIRLNELKKIYENTAELKTLYDFYNNKMDEKCRKINDENEAELPLAVQLNHILNVVQTFNEAVQKFEKFQN</sequence>
<reference evidence="1 3" key="2">
    <citation type="submission" date="2018-11" db="EMBL/GenBank/DDBJ databases">
        <authorList>
            <consortium name="Pathogen Informatics"/>
        </authorList>
    </citation>
    <scope>NUCLEOTIDE SEQUENCE [LARGE SCALE GENOMIC DNA]</scope>
</reference>
<evidence type="ECO:0000313" key="3">
    <source>
        <dbReference type="Proteomes" id="UP000274756"/>
    </source>
</evidence>
<proteinExistence type="predicted"/>
<evidence type="ECO:0000313" key="4">
    <source>
        <dbReference type="WBParaSite" id="DME_0000311101-mRNA-1"/>
    </source>
</evidence>
<gene>
    <name evidence="1" type="ORF">DME_LOCUS7270</name>
</gene>
<evidence type="ECO:0000313" key="2">
    <source>
        <dbReference type="Proteomes" id="UP000038040"/>
    </source>
</evidence>
<accession>A0A0N4U7X5</accession>
<keyword evidence="3" id="KW-1185">Reference proteome</keyword>
<dbReference type="WBParaSite" id="DME_0000311101-mRNA-1">
    <property type="protein sequence ID" value="DME_0000311101-mRNA-1"/>
    <property type="gene ID" value="DME_0000311101"/>
</dbReference>